<evidence type="ECO:0000313" key="2">
    <source>
        <dbReference type="EMBL" id="MBC6451439.1"/>
    </source>
</evidence>
<feature type="signal peptide" evidence="1">
    <location>
        <begin position="1"/>
        <end position="23"/>
    </location>
</feature>
<dbReference type="RefSeq" id="WP_187224511.1">
    <property type="nucleotide sequence ID" value="NZ_JABVED010000030.1"/>
</dbReference>
<dbReference type="Proteomes" id="UP000734823">
    <property type="component" value="Unassembled WGS sequence"/>
</dbReference>
<keyword evidence="3" id="KW-1185">Reference proteome</keyword>
<protein>
    <submittedName>
        <fullName evidence="2">Uncharacterized protein</fullName>
    </submittedName>
</protein>
<comment type="caution">
    <text evidence="2">The sequence shown here is derived from an EMBL/GenBank/DDBJ whole genome shotgun (WGS) entry which is preliminary data.</text>
</comment>
<evidence type="ECO:0000256" key="1">
    <source>
        <dbReference type="SAM" id="SignalP"/>
    </source>
</evidence>
<reference evidence="2 3" key="1">
    <citation type="submission" date="2020-06" db="EMBL/GenBank/DDBJ databases">
        <title>Actinokineospora xiongansis sp. nov., isolated from soil of Baiyangdian.</title>
        <authorList>
            <person name="Zhang X."/>
        </authorList>
    </citation>
    <scope>NUCLEOTIDE SEQUENCE [LARGE SCALE GENOMIC DNA]</scope>
    <source>
        <strain evidence="2 3">HBU206404</strain>
    </source>
</reference>
<gene>
    <name evidence="2" type="ORF">GPZ80_30200</name>
</gene>
<keyword evidence="1" id="KW-0732">Signal</keyword>
<proteinExistence type="predicted"/>
<sequence>MRRLALVLSAIALLVGATPSAQADAPAMVRVLTCSDGTTFTGEHVRFGGGSPPRTWRNVVTGEDPIAFVFFASTVTAPDGTTTW</sequence>
<organism evidence="2 3">
    <name type="scientific">Actinokineospora xionganensis</name>
    <dbReference type="NCBI Taxonomy" id="2684470"/>
    <lineage>
        <taxon>Bacteria</taxon>
        <taxon>Bacillati</taxon>
        <taxon>Actinomycetota</taxon>
        <taxon>Actinomycetes</taxon>
        <taxon>Pseudonocardiales</taxon>
        <taxon>Pseudonocardiaceae</taxon>
        <taxon>Actinokineospora</taxon>
    </lineage>
</organism>
<feature type="chain" id="PRO_5045990233" evidence="1">
    <location>
        <begin position="24"/>
        <end position="84"/>
    </location>
</feature>
<evidence type="ECO:0000313" key="3">
    <source>
        <dbReference type="Proteomes" id="UP000734823"/>
    </source>
</evidence>
<name>A0ABR7LFE4_9PSEU</name>
<dbReference type="EMBL" id="JABVED010000030">
    <property type="protein sequence ID" value="MBC6451439.1"/>
    <property type="molecule type" value="Genomic_DNA"/>
</dbReference>
<accession>A0ABR7LFE4</accession>